<sequence>MLGCQVGERASTDGTGKQCATDVNKSDLAAMKRKPRKRELTWEEKVVKVLHMVLRREITEYNHKMFCSAPTRFCDYNIAFFDLDKESDLEPGPPVKSLTFSECWWHIDSINVIAIKVVESDVGYPISIFGTVLARDEYDFRCVYLFRRDRNNPQIITSPEDTLTLTGPNRALGAIDRMYFEFHLKIKGNGGVDKVFSKGLQEHNAISYTRKPMTLSLESWLSTIDLVYSPVQFAVEASVAINIKGVLSSKFAGKVTAWSTGDDENEIVLYDSEVEGTNKVLGAGGSVDLTRRFVAVKLDDALVLNVCVFEGDHETQIFEVVLGHNDEECIRKQGPYELQVKVVWTAALENRRRPMWKGIGDFRVLW</sequence>
<dbReference type="Gramene" id="LPERR08G02220.1">
    <property type="protein sequence ID" value="LPERR08G02220.1"/>
    <property type="gene ID" value="LPERR08G02220"/>
</dbReference>
<proteinExistence type="predicted"/>
<evidence type="ECO:0000313" key="3">
    <source>
        <dbReference type="Proteomes" id="UP000032180"/>
    </source>
</evidence>
<dbReference type="EnsemblPlants" id="LPERR08G02220.1">
    <property type="protein sequence ID" value="LPERR08G02220.1"/>
    <property type="gene ID" value="LPERR08G02220"/>
</dbReference>
<keyword evidence="3" id="KW-1185">Reference proteome</keyword>
<reference evidence="2 3" key="1">
    <citation type="submission" date="2012-08" db="EMBL/GenBank/DDBJ databases">
        <title>Oryza genome evolution.</title>
        <authorList>
            <person name="Wing R.A."/>
        </authorList>
    </citation>
    <scope>NUCLEOTIDE SEQUENCE</scope>
</reference>
<feature type="domain" description="DUF6598" evidence="1">
    <location>
        <begin position="110"/>
        <end position="342"/>
    </location>
</feature>
<protein>
    <recommendedName>
        <fullName evidence="1">DUF6598 domain-containing protein</fullName>
    </recommendedName>
</protein>
<dbReference type="HOGENOM" id="CLU_030845_1_3_1"/>
<dbReference type="PANTHER" id="PTHR33065:SF186">
    <property type="entry name" value="OS08G0134900 PROTEIN"/>
    <property type="match status" value="1"/>
</dbReference>
<evidence type="ECO:0000313" key="2">
    <source>
        <dbReference type="EnsemblPlants" id="LPERR08G02220.1"/>
    </source>
</evidence>
<dbReference type="InterPro" id="IPR046533">
    <property type="entry name" value="DUF6598"/>
</dbReference>
<dbReference type="eggNOG" id="ENOG502R3GV">
    <property type="taxonomic scope" value="Eukaryota"/>
</dbReference>
<dbReference type="AlphaFoldDB" id="A0A0D9X442"/>
<organism evidence="2 3">
    <name type="scientific">Leersia perrieri</name>
    <dbReference type="NCBI Taxonomy" id="77586"/>
    <lineage>
        <taxon>Eukaryota</taxon>
        <taxon>Viridiplantae</taxon>
        <taxon>Streptophyta</taxon>
        <taxon>Embryophyta</taxon>
        <taxon>Tracheophyta</taxon>
        <taxon>Spermatophyta</taxon>
        <taxon>Magnoliopsida</taxon>
        <taxon>Liliopsida</taxon>
        <taxon>Poales</taxon>
        <taxon>Poaceae</taxon>
        <taxon>BOP clade</taxon>
        <taxon>Oryzoideae</taxon>
        <taxon>Oryzeae</taxon>
        <taxon>Oryzinae</taxon>
        <taxon>Leersia</taxon>
    </lineage>
</organism>
<accession>A0A0D9X442</accession>
<dbReference type="STRING" id="77586.A0A0D9X442"/>
<dbReference type="Pfam" id="PF20241">
    <property type="entry name" value="DUF6598"/>
    <property type="match status" value="1"/>
</dbReference>
<dbReference type="Proteomes" id="UP000032180">
    <property type="component" value="Chromosome 8"/>
</dbReference>
<reference evidence="3" key="2">
    <citation type="submission" date="2013-12" db="EMBL/GenBank/DDBJ databases">
        <authorList>
            <person name="Yu Y."/>
            <person name="Lee S."/>
            <person name="de Baynast K."/>
            <person name="Wissotski M."/>
            <person name="Liu L."/>
            <person name="Talag J."/>
            <person name="Goicoechea J."/>
            <person name="Angelova A."/>
            <person name="Jetty R."/>
            <person name="Kudrna D."/>
            <person name="Golser W."/>
            <person name="Rivera L."/>
            <person name="Zhang J."/>
            <person name="Wing R."/>
        </authorList>
    </citation>
    <scope>NUCLEOTIDE SEQUENCE</scope>
</reference>
<name>A0A0D9X442_9ORYZ</name>
<reference evidence="2" key="3">
    <citation type="submission" date="2015-04" db="UniProtKB">
        <authorList>
            <consortium name="EnsemblPlants"/>
        </authorList>
    </citation>
    <scope>IDENTIFICATION</scope>
</reference>
<dbReference type="PANTHER" id="PTHR33065">
    <property type="entry name" value="OS07G0486400 PROTEIN"/>
    <property type="match status" value="1"/>
</dbReference>
<evidence type="ECO:0000259" key="1">
    <source>
        <dbReference type="Pfam" id="PF20241"/>
    </source>
</evidence>